<organism evidence="3 4">
    <name type="scientific">Klenkia soli</name>
    <dbReference type="NCBI Taxonomy" id="1052260"/>
    <lineage>
        <taxon>Bacteria</taxon>
        <taxon>Bacillati</taxon>
        <taxon>Actinomycetota</taxon>
        <taxon>Actinomycetes</taxon>
        <taxon>Geodermatophilales</taxon>
        <taxon>Geodermatophilaceae</taxon>
        <taxon>Klenkia</taxon>
    </lineage>
</organism>
<dbReference type="GO" id="GO:1902201">
    <property type="term" value="P:negative regulation of bacterial-type flagellum-dependent cell motility"/>
    <property type="evidence" value="ECO:0007669"/>
    <property type="project" value="TreeGrafter"/>
</dbReference>
<name>A0A1H0P484_9ACTN</name>
<dbReference type="GO" id="GO:0043709">
    <property type="term" value="P:cell adhesion involved in single-species biofilm formation"/>
    <property type="evidence" value="ECO:0007669"/>
    <property type="project" value="TreeGrafter"/>
</dbReference>
<accession>A0A1H0P484</accession>
<dbReference type="InterPro" id="IPR029787">
    <property type="entry name" value="Nucleotide_cyclase"/>
</dbReference>
<dbReference type="PANTHER" id="PTHR45138">
    <property type="entry name" value="REGULATORY COMPONENTS OF SENSORY TRANSDUCTION SYSTEM"/>
    <property type="match status" value="1"/>
</dbReference>
<dbReference type="SUPFAM" id="SSF55073">
    <property type="entry name" value="Nucleotide cyclase"/>
    <property type="match status" value="1"/>
</dbReference>
<dbReference type="InterPro" id="IPR050469">
    <property type="entry name" value="Diguanylate_Cyclase"/>
</dbReference>
<feature type="transmembrane region" description="Helical" evidence="1">
    <location>
        <begin position="72"/>
        <end position="89"/>
    </location>
</feature>
<dbReference type="Gene3D" id="3.30.70.270">
    <property type="match status" value="1"/>
</dbReference>
<dbReference type="Pfam" id="PF00990">
    <property type="entry name" value="GGDEF"/>
    <property type="match status" value="1"/>
</dbReference>
<dbReference type="NCBIfam" id="TIGR00254">
    <property type="entry name" value="GGDEF"/>
    <property type="match status" value="1"/>
</dbReference>
<keyword evidence="1" id="KW-0472">Membrane</keyword>
<reference evidence="4" key="1">
    <citation type="submission" date="2016-10" db="EMBL/GenBank/DDBJ databases">
        <authorList>
            <person name="Varghese N."/>
            <person name="Submissions S."/>
        </authorList>
    </citation>
    <scope>NUCLEOTIDE SEQUENCE [LARGE SCALE GENOMIC DNA]</scope>
    <source>
        <strain evidence="4">DSM 45843</strain>
    </source>
</reference>
<proteinExistence type="predicted"/>
<evidence type="ECO:0000313" key="4">
    <source>
        <dbReference type="Proteomes" id="UP000199088"/>
    </source>
</evidence>
<evidence type="ECO:0000313" key="3">
    <source>
        <dbReference type="EMBL" id="SDO99773.1"/>
    </source>
</evidence>
<feature type="transmembrane region" description="Helical" evidence="1">
    <location>
        <begin position="16"/>
        <end position="36"/>
    </location>
</feature>
<feature type="transmembrane region" description="Helical" evidence="1">
    <location>
        <begin position="48"/>
        <end position="66"/>
    </location>
</feature>
<evidence type="ECO:0000259" key="2">
    <source>
        <dbReference type="PROSITE" id="PS50887"/>
    </source>
</evidence>
<dbReference type="SMART" id="SM00267">
    <property type="entry name" value="GGDEF"/>
    <property type="match status" value="1"/>
</dbReference>
<dbReference type="GO" id="GO:0005886">
    <property type="term" value="C:plasma membrane"/>
    <property type="evidence" value="ECO:0007669"/>
    <property type="project" value="TreeGrafter"/>
</dbReference>
<dbReference type="Proteomes" id="UP000199088">
    <property type="component" value="Unassembled WGS sequence"/>
</dbReference>
<feature type="transmembrane region" description="Helical" evidence="1">
    <location>
        <begin position="118"/>
        <end position="137"/>
    </location>
</feature>
<dbReference type="InterPro" id="IPR000160">
    <property type="entry name" value="GGDEF_dom"/>
</dbReference>
<dbReference type="GO" id="GO:0052621">
    <property type="term" value="F:diguanylate cyclase activity"/>
    <property type="evidence" value="ECO:0007669"/>
    <property type="project" value="TreeGrafter"/>
</dbReference>
<dbReference type="PANTHER" id="PTHR45138:SF9">
    <property type="entry name" value="DIGUANYLATE CYCLASE DGCM-RELATED"/>
    <property type="match status" value="1"/>
</dbReference>
<dbReference type="PROSITE" id="PS50887">
    <property type="entry name" value="GGDEF"/>
    <property type="match status" value="1"/>
</dbReference>
<sequence>MLLPWALFLPPRLDPGPLVACVVFALLLMASSFGLLRLPPERLDRAGLLLVVPVLGALAVGATNYVTRDTSAAAQVFLVVPVLLGASQLRGPGALLATGLGVLVSGTATILVDPSAQGFTDAVVVGSAMVAVTLVLVRSGDRRERAFDVLHEQATADGLTGLLRRGAVDALLAEALLRGQVAVLMVDVDGFKQINDVHGHLVGDQALVHLADVVRGQVRHTDCVVGRRGGDELVMVLPDCTREGLAGRAADLVAAVQMAPLQLADGRLLPLTISVGGAHAPTHAADATGLYGAADAALYTAKRAGRDRFSIAEVTVVG</sequence>
<gene>
    <name evidence="3" type="ORF">SAMN05660199_02962</name>
</gene>
<feature type="domain" description="GGDEF" evidence="2">
    <location>
        <begin position="179"/>
        <end position="314"/>
    </location>
</feature>
<keyword evidence="1" id="KW-1133">Transmembrane helix</keyword>
<dbReference type="STRING" id="1052260.SAMN05660199_02962"/>
<feature type="transmembrane region" description="Helical" evidence="1">
    <location>
        <begin position="94"/>
        <end position="112"/>
    </location>
</feature>
<dbReference type="EMBL" id="FNIR01000009">
    <property type="protein sequence ID" value="SDO99773.1"/>
    <property type="molecule type" value="Genomic_DNA"/>
</dbReference>
<dbReference type="InterPro" id="IPR043128">
    <property type="entry name" value="Rev_trsase/Diguanyl_cyclase"/>
</dbReference>
<dbReference type="AlphaFoldDB" id="A0A1H0P484"/>
<protein>
    <submittedName>
        <fullName evidence="3">Diguanylate cyclase (GGDEF) domain-containing protein</fullName>
    </submittedName>
</protein>
<keyword evidence="4" id="KW-1185">Reference proteome</keyword>
<evidence type="ECO:0000256" key="1">
    <source>
        <dbReference type="SAM" id="Phobius"/>
    </source>
</evidence>
<keyword evidence="1" id="KW-0812">Transmembrane</keyword>
<dbReference type="CDD" id="cd01949">
    <property type="entry name" value="GGDEF"/>
    <property type="match status" value="1"/>
</dbReference>